<dbReference type="STRING" id="993070.AS031_05265"/>
<organism evidence="1 2">
    <name type="scientific">Pseudarthrobacter enclensis</name>
    <dbReference type="NCBI Taxonomy" id="993070"/>
    <lineage>
        <taxon>Bacteria</taxon>
        <taxon>Bacillati</taxon>
        <taxon>Actinomycetota</taxon>
        <taxon>Actinomycetes</taxon>
        <taxon>Micrococcales</taxon>
        <taxon>Micrococcaceae</taxon>
        <taxon>Pseudarthrobacter</taxon>
    </lineage>
</organism>
<name>A0A0V8IRX0_9MICC</name>
<dbReference type="Proteomes" id="UP000053199">
    <property type="component" value="Unassembled WGS sequence"/>
</dbReference>
<reference evidence="1 2" key="1">
    <citation type="journal article" date="2014" name="Arch. Microbiol.">
        <title>Arthrobacter enclensis sp. nov., isolated from sediment sample.</title>
        <authorList>
            <person name="Dastager S.G."/>
            <person name="Liu Q."/>
            <person name="Tang S.K."/>
            <person name="Krishnamurthi S."/>
            <person name="Lee J.C."/>
            <person name="Li W.J."/>
        </authorList>
    </citation>
    <scope>NUCLEOTIDE SEQUENCE [LARGE SCALE GENOMIC DNA]</scope>
    <source>
        <strain evidence="1 2">NIO-1008</strain>
    </source>
</reference>
<evidence type="ECO:0008006" key="3">
    <source>
        <dbReference type="Google" id="ProtNLM"/>
    </source>
</evidence>
<dbReference type="AlphaFoldDB" id="A0A0V8IRX0"/>
<dbReference type="EMBL" id="LNQM01000002">
    <property type="protein sequence ID" value="KSU77506.1"/>
    <property type="molecule type" value="Genomic_DNA"/>
</dbReference>
<accession>A0A0V8IRX0</accession>
<comment type="caution">
    <text evidence="1">The sequence shown here is derived from an EMBL/GenBank/DDBJ whole genome shotgun (WGS) entry which is preliminary data.</text>
</comment>
<evidence type="ECO:0000313" key="2">
    <source>
        <dbReference type="Proteomes" id="UP000053199"/>
    </source>
</evidence>
<dbReference type="RefSeq" id="WP_058267101.1">
    <property type="nucleotide sequence ID" value="NZ_FMAZ01000002.1"/>
</dbReference>
<proteinExistence type="predicted"/>
<sequence>MADPVDGAAPTPHAGPSIVPLDRLPAKGRVLCQGRIESVTYVPADRTAAFSAIVSDSGALRPAPGGSGSQRHRLRVVWLGRRRVPGIEAGIELRLEGMLSTSEGMPTMFNPRYEILSHQEDA</sequence>
<gene>
    <name evidence="1" type="ORF">AS031_05265</name>
</gene>
<protein>
    <recommendedName>
        <fullName evidence="3">DNA-binding protein</fullName>
    </recommendedName>
</protein>
<keyword evidence="2" id="KW-1185">Reference proteome</keyword>
<evidence type="ECO:0000313" key="1">
    <source>
        <dbReference type="EMBL" id="KSU77506.1"/>
    </source>
</evidence>